<feature type="domain" description="Mammalian cell entry C-terminal" evidence="2">
    <location>
        <begin position="141"/>
        <end position="334"/>
    </location>
</feature>
<dbReference type="InterPro" id="IPR024516">
    <property type="entry name" value="Mce_C"/>
</dbReference>
<dbReference type="InterPro" id="IPR003399">
    <property type="entry name" value="Mce/MlaD"/>
</dbReference>
<dbReference type="InterPro" id="IPR005693">
    <property type="entry name" value="Mce"/>
</dbReference>
<evidence type="ECO:0000259" key="2">
    <source>
        <dbReference type="Pfam" id="PF11887"/>
    </source>
</evidence>
<dbReference type="NCBIfam" id="TIGR00996">
    <property type="entry name" value="Mtu_fam_mce"/>
    <property type="match status" value="1"/>
</dbReference>
<dbReference type="RefSeq" id="WP_378487276.1">
    <property type="nucleotide sequence ID" value="NZ_JBHUFB010000020.1"/>
</dbReference>
<comment type="caution">
    <text evidence="3">The sequence shown here is derived from an EMBL/GenBank/DDBJ whole genome shotgun (WGS) entry which is preliminary data.</text>
</comment>
<dbReference type="PANTHER" id="PTHR33371">
    <property type="entry name" value="INTERMEMBRANE PHOSPHOLIPID TRANSPORT SYSTEM BINDING PROTEIN MLAD-RELATED"/>
    <property type="match status" value="1"/>
</dbReference>
<name>A0ABW4P8G3_9NOCA</name>
<organism evidence="3 4">
    <name type="scientific">Rhodococcus gannanensis</name>
    <dbReference type="NCBI Taxonomy" id="1960308"/>
    <lineage>
        <taxon>Bacteria</taxon>
        <taxon>Bacillati</taxon>
        <taxon>Actinomycetota</taxon>
        <taxon>Actinomycetes</taxon>
        <taxon>Mycobacteriales</taxon>
        <taxon>Nocardiaceae</taxon>
        <taxon>Rhodococcus</taxon>
    </lineage>
</organism>
<keyword evidence="4" id="KW-1185">Reference proteome</keyword>
<gene>
    <name evidence="3" type="ORF">ACFSJG_21520</name>
</gene>
<dbReference type="InterPro" id="IPR052336">
    <property type="entry name" value="MlaD_Phospholipid_Transporter"/>
</dbReference>
<evidence type="ECO:0000313" key="4">
    <source>
        <dbReference type="Proteomes" id="UP001597286"/>
    </source>
</evidence>
<dbReference type="Proteomes" id="UP001597286">
    <property type="component" value="Unassembled WGS sequence"/>
</dbReference>
<dbReference type="Pfam" id="PF02470">
    <property type="entry name" value="MlaD"/>
    <property type="match status" value="1"/>
</dbReference>
<evidence type="ECO:0000259" key="1">
    <source>
        <dbReference type="Pfam" id="PF02470"/>
    </source>
</evidence>
<protein>
    <submittedName>
        <fullName evidence="3">MCE family protein</fullName>
    </submittedName>
</protein>
<feature type="domain" description="Mce/MlaD" evidence="1">
    <location>
        <begin position="37"/>
        <end position="115"/>
    </location>
</feature>
<accession>A0ABW4P8G3</accession>
<proteinExistence type="predicted"/>
<reference evidence="4" key="1">
    <citation type="journal article" date="2019" name="Int. J. Syst. Evol. Microbiol.">
        <title>The Global Catalogue of Microorganisms (GCM) 10K type strain sequencing project: providing services to taxonomists for standard genome sequencing and annotation.</title>
        <authorList>
            <consortium name="The Broad Institute Genomics Platform"/>
            <consortium name="The Broad Institute Genome Sequencing Center for Infectious Disease"/>
            <person name="Wu L."/>
            <person name="Ma J."/>
        </authorList>
    </citation>
    <scope>NUCLEOTIDE SEQUENCE [LARGE SCALE GENOMIC DNA]</scope>
    <source>
        <strain evidence="4">DT72</strain>
    </source>
</reference>
<evidence type="ECO:0000313" key="3">
    <source>
        <dbReference type="EMBL" id="MFD1814806.1"/>
    </source>
</evidence>
<dbReference type="PANTHER" id="PTHR33371:SF17">
    <property type="entry name" value="MCE-FAMILY PROTEIN MCE1B"/>
    <property type="match status" value="1"/>
</dbReference>
<dbReference type="EMBL" id="JBHUFB010000020">
    <property type="protein sequence ID" value="MFD1814806.1"/>
    <property type="molecule type" value="Genomic_DNA"/>
</dbReference>
<sequence>MKLGWVPVAKLIGFCTAGVVSGVLVANTLLVPVRGSTEEYTVEFSDVEGLSPGNPVTMSGVRVGRVQSIAFADAGGGTSKAVVDIEVQSDHPLTTDVTAAVRYGDMLGARYVALSGSDGRPVSADGVQPAGATTVAADDEILPPGSTIPMDRTTPPIDLTAMMNGFRPLFDALAPDQVNSLTRSFVETFSGQGQAVSTLLTQIGELSTGLADRQPVLEQLVNNMAVLLGSVDARSPQLEEMLVGLGTLSSTVVGSNDDLVALLDGGNRAIADLARAMAASNGAFGQSITDLKSVTDSWIASTPQFETFLAKMPAFGGDLNRIGSYGSFVNLYLCNFTMESGDVNVNLFGATHSQVCR</sequence>
<dbReference type="Pfam" id="PF11887">
    <property type="entry name" value="Mce4_CUP1"/>
    <property type="match status" value="1"/>
</dbReference>